<evidence type="ECO:0000256" key="6">
    <source>
        <dbReference type="ARBA" id="ARBA00023098"/>
    </source>
</evidence>
<dbReference type="InterPro" id="IPR002864">
    <property type="entry name" value="Acyl-ACP_thioesterase_NHD"/>
</dbReference>
<dbReference type="AlphaFoldDB" id="A0A934RY83"/>
<dbReference type="InterPro" id="IPR029069">
    <property type="entry name" value="HotDog_dom_sf"/>
</dbReference>
<dbReference type="PANTHER" id="PTHR31727">
    <property type="entry name" value="OLEOYL-ACYL CARRIER PROTEIN THIOESTERASE 1, CHLOROPLASTIC"/>
    <property type="match status" value="1"/>
</dbReference>
<evidence type="ECO:0000256" key="3">
    <source>
        <dbReference type="ARBA" id="ARBA00022801"/>
    </source>
</evidence>
<evidence type="ECO:0008006" key="12">
    <source>
        <dbReference type="Google" id="ProtNLM"/>
    </source>
</evidence>
<evidence type="ECO:0000259" key="8">
    <source>
        <dbReference type="Pfam" id="PF01643"/>
    </source>
</evidence>
<keyword evidence="5" id="KW-0809">Transit peptide</keyword>
<accession>A0A934RY83</accession>
<dbReference type="EMBL" id="JAENIL010000018">
    <property type="protein sequence ID" value="MBK1877439.1"/>
    <property type="molecule type" value="Genomic_DNA"/>
</dbReference>
<keyword evidence="6" id="KW-0443">Lipid metabolism</keyword>
<name>A0A934RY83_9BACT</name>
<dbReference type="GO" id="GO:0000036">
    <property type="term" value="F:acyl carrier activity"/>
    <property type="evidence" value="ECO:0007669"/>
    <property type="project" value="TreeGrafter"/>
</dbReference>
<dbReference type="GO" id="GO:0016297">
    <property type="term" value="F:fatty acyl-[ACP] hydrolase activity"/>
    <property type="evidence" value="ECO:0007669"/>
    <property type="project" value="InterPro"/>
</dbReference>
<dbReference type="InterPro" id="IPR049427">
    <property type="entry name" value="Acyl-ACP_TE_C"/>
</dbReference>
<gene>
    <name evidence="10" type="ORF">JIN87_11220</name>
</gene>
<evidence type="ECO:0000256" key="5">
    <source>
        <dbReference type="ARBA" id="ARBA00022946"/>
    </source>
</evidence>
<comment type="similarity">
    <text evidence="1">Belongs to the acyl-ACP thioesterase family.</text>
</comment>
<protein>
    <recommendedName>
        <fullName evidence="12">Acyl-ACP thioesterase</fullName>
    </recommendedName>
</protein>
<proteinExistence type="inferred from homology"/>
<keyword evidence="11" id="KW-1185">Reference proteome</keyword>
<keyword evidence="3" id="KW-0378">Hydrolase</keyword>
<dbReference type="Pfam" id="PF01643">
    <property type="entry name" value="Acyl-ACP_TE"/>
    <property type="match status" value="1"/>
</dbReference>
<dbReference type="Proteomes" id="UP000617628">
    <property type="component" value="Unassembled WGS sequence"/>
</dbReference>
<dbReference type="SUPFAM" id="SSF54637">
    <property type="entry name" value="Thioesterase/thiol ester dehydrase-isomerase"/>
    <property type="match status" value="2"/>
</dbReference>
<dbReference type="InterPro" id="IPR045023">
    <property type="entry name" value="FATA/B"/>
</dbReference>
<reference evidence="10" key="1">
    <citation type="submission" date="2021-01" db="EMBL/GenBank/DDBJ databases">
        <title>Modified the classification status of verrucomicrobia.</title>
        <authorList>
            <person name="Feng X."/>
        </authorList>
    </citation>
    <scope>NUCLEOTIDE SEQUENCE</scope>
    <source>
        <strain evidence="10">KCTC 13126</strain>
    </source>
</reference>
<dbReference type="Pfam" id="PF20791">
    <property type="entry name" value="Acyl-ACP_TE_C"/>
    <property type="match status" value="1"/>
</dbReference>
<organism evidence="10 11">
    <name type="scientific">Pelagicoccus mobilis</name>
    <dbReference type="NCBI Taxonomy" id="415221"/>
    <lineage>
        <taxon>Bacteria</taxon>
        <taxon>Pseudomonadati</taxon>
        <taxon>Verrucomicrobiota</taxon>
        <taxon>Opitutia</taxon>
        <taxon>Puniceicoccales</taxon>
        <taxon>Pelagicoccaceae</taxon>
        <taxon>Pelagicoccus</taxon>
    </lineage>
</organism>
<dbReference type="RefSeq" id="WP_200355654.1">
    <property type="nucleotide sequence ID" value="NZ_JAENIL010000018.1"/>
</dbReference>
<evidence type="ECO:0000259" key="9">
    <source>
        <dbReference type="Pfam" id="PF20791"/>
    </source>
</evidence>
<dbReference type="CDD" id="cd00586">
    <property type="entry name" value="4HBT"/>
    <property type="match status" value="1"/>
</dbReference>
<keyword evidence="7" id="KW-0275">Fatty acid biosynthesis</keyword>
<sequence length="239" mass="27699">MDSEYLQEHQIGYFQVDREQRIRLGSLFQLLQEAAVQHYNLLIQEKGEEEKSWFLGRLAMRFKRYPKFGETIQVETWISSFSGFKAFREFRILCDGKEIGEASAVWLYVDLGKKRVAKVPEEIVESIPVRNHDCFFSDLVRMILLRTTEGAARTSISLRYADYDPHQHVNSAAYLDFLQTGLSVQKKNTRPRELVIHFTKEIGLSEEAVEVALEEGEQGLAFRIGFAEEMASYGQLRFD</sequence>
<evidence type="ECO:0000256" key="1">
    <source>
        <dbReference type="ARBA" id="ARBA00006500"/>
    </source>
</evidence>
<evidence type="ECO:0000256" key="2">
    <source>
        <dbReference type="ARBA" id="ARBA00022516"/>
    </source>
</evidence>
<evidence type="ECO:0000256" key="4">
    <source>
        <dbReference type="ARBA" id="ARBA00022832"/>
    </source>
</evidence>
<evidence type="ECO:0000256" key="7">
    <source>
        <dbReference type="ARBA" id="ARBA00023160"/>
    </source>
</evidence>
<dbReference type="Gene3D" id="3.10.129.10">
    <property type="entry name" value="Hotdog Thioesterase"/>
    <property type="match status" value="1"/>
</dbReference>
<dbReference type="PANTHER" id="PTHR31727:SF6">
    <property type="entry name" value="OLEOYL-ACYL CARRIER PROTEIN THIOESTERASE 1, CHLOROPLASTIC"/>
    <property type="match status" value="1"/>
</dbReference>
<keyword evidence="4" id="KW-0276">Fatty acid metabolism</keyword>
<feature type="domain" description="Acyl-ACP thioesterase N-terminal hotdog" evidence="8">
    <location>
        <begin position="4"/>
        <end position="126"/>
    </location>
</feature>
<comment type="caution">
    <text evidence="10">The sequence shown here is derived from an EMBL/GenBank/DDBJ whole genome shotgun (WGS) entry which is preliminary data.</text>
</comment>
<keyword evidence="2" id="KW-0444">Lipid biosynthesis</keyword>
<evidence type="ECO:0000313" key="10">
    <source>
        <dbReference type="EMBL" id="MBK1877439.1"/>
    </source>
</evidence>
<feature type="domain" description="Acyl-ACP thioesterase-like C-terminal" evidence="9">
    <location>
        <begin position="150"/>
        <end position="211"/>
    </location>
</feature>
<evidence type="ECO:0000313" key="11">
    <source>
        <dbReference type="Proteomes" id="UP000617628"/>
    </source>
</evidence>